<keyword evidence="2 5" id="KW-0238">DNA-binding</keyword>
<dbReference type="PRINTS" id="PR00053">
    <property type="entry name" value="FORKHEAD"/>
</dbReference>
<feature type="compositionally biased region" description="Basic residues" evidence="6">
    <location>
        <begin position="701"/>
        <end position="710"/>
    </location>
</feature>
<dbReference type="InterPro" id="IPR045912">
    <property type="entry name" value="FOXJ2/3-like"/>
</dbReference>
<organism evidence="8">
    <name type="scientific">Schmidtea mediterranea</name>
    <name type="common">Freshwater planarian flatworm</name>
    <dbReference type="NCBI Taxonomy" id="79327"/>
    <lineage>
        <taxon>Eukaryota</taxon>
        <taxon>Metazoa</taxon>
        <taxon>Spiralia</taxon>
        <taxon>Lophotrochozoa</taxon>
        <taxon>Platyhelminthes</taxon>
        <taxon>Rhabditophora</taxon>
        <taxon>Seriata</taxon>
        <taxon>Tricladida</taxon>
        <taxon>Continenticola</taxon>
        <taxon>Geoplanoidea</taxon>
        <taxon>Dugesiidae</taxon>
        <taxon>Schmidtea</taxon>
    </lineage>
</organism>
<evidence type="ECO:0000256" key="4">
    <source>
        <dbReference type="ARBA" id="ARBA00023242"/>
    </source>
</evidence>
<feature type="compositionally biased region" description="Polar residues" evidence="6">
    <location>
        <begin position="235"/>
        <end position="244"/>
    </location>
</feature>
<evidence type="ECO:0000259" key="7">
    <source>
        <dbReference type="PROSITE" id="PS50039"/>
    </source>
</evidence>
<feature type="region of interest" description="Disordered" evidence="6">
    <location>
        <begin position="233"/>
        <end position="268"/>
    </location>
</feature>
<feature type="region of interest" description="Disordered" evidence="6">
    <location>
        <begin position="513"/>
        <end position="554"/>
    </location>
</feature>
<keyword evidence="1" id="KW-0805">Transcription regulation</keyword>
<feature type="domain" description="Fork-head" evidence="7">
    <location>
        <begin position="170"/>
        <end position="284"/>
    </location>
</feature>
<dbReference type="GO" id="GO:0000981">
    <property type="term" value="F:DNA-binding transcription factor activity, RNA polymerase II-specific"/>
    <property type="evidence" value="ECO:0007669"/>
    <property type="project" value="TreeGrafter"/>
</dbReference>
<dbReference type="SMART" id="SM00339">
    <property type="entry name" value="FH"/>
    <property type="match status" value="1"/>
</dbReference>
<accession>A0A822ZYC7</accession>
<evidence type="ECO:0000256" key="3">
    <source>
        <dbReference type="ARBA" id="ARBA00023163"/>
    </source>
</evidence>
<name>A0A822ZYC7_SCHMD</name>
<evidence type="ECO:0000256" key="2">
    <source>
        <dbReference type="ARBA" id="ARBA00023125"/>
    </source>
</evidence>
<dbReference type="PROSITE" id="PS00658">
    <property type="entry name" value="FORK_HEAD_2"/>
    <property type="match status" value="1"/>
</dbReference>
<dbReference type="InterPro" id="IPR036388">
    <property type="entry name" value="WH-like_DNA-bd_sf"/>
</dbReference>
<feature type="DNA-binding region" description="Fork-head" evidence="5">
    <location>
        <begin position="170"/>
        <end position="284"/>
    </location>
</feature>
<gene>
    <name evidence="8" type="primary">foxN2/3-3</name>
</gene>
<sequence length="768" mass="87738">MTTNSSFISTRVANYKLSSSYPSITPLYSKDLNYNGSLSFTSYTKSWSSYQNMALKATDNLRNQDLTNNSDLQPLNWLQKESIIDIDPLDIEDELKDDSNTPGYDDLIDPHISHAKVEVESQENSNIHDFVRFQAMRNSMNNSNRVALRNNNSFTDCNQNYSHQASGFAKPNLSYTQLIFMAIETCKDRAMTVNDIYQWCEVNYPYYKHIGPSWKNSLRHNLSINKSFRRMPRDGQTTIGNYEMNSGDDMSEETVSQRDNKQGGPGRGAYWVVDDKERKNLLDSIYRAHQTIPLSDRNGQRIDPPYSLIVNPPKTGPMLRIDGRFTDASTYLQSKRSDDEVANENYNIQSDYANAENLSMQKIENTEAAEYTSMMFNLATTSSPETGGGDTSVKLSASYNSNCSRMEGKWDAHSMPSNDIYSHLEADSDLCQPKLKNRRKSKHEKVRNYSEMESATKDLFPNRKNQKSDLIKTNNGMTSVNVIVAPHFDHIYARYQQFLPPAIASDMDKGVFGQEHDINPDADFLKNGYRDDDDEDNENEGEQGEIENEDEQSNLNSLEAIKQEKLETDTAMLATKLNGSRRIKLCWNGKLNSAAVAFTRQRKVRRVLNRRARRSLRIRKPREPIEPNETAIKKEMIEPNEQTVIEDASDGYATDSTMPMSNRKSITRTNRIVANKTHPVRILPVKRKASLSKSGPPEKRYRSKRKRTRPLRIDESKEIAAIQFLASLEKRQQNIQNLENLYNFNNYLQTTLSAGESSCNSSVVMVQE</sequence>
<evidence type="ECO:0000256" key="1">
    <source>
        <dbReference type="ARBA" id="ARBA00023015"/>
    </source>
</evidence>
<dbReference type="GO" id="GO:0005634">
    <property type="term" value="C:nucleus"/>
    <property type="evidence" value="ECO:0007669"/>
    <property type="project" value="UniProtKB-SubCell"/>
</dbReference>
<dbReference type="PANTHER" id="PTHR46078">
    <property type="entry name" value="FORKHEAD BOX PROTEIN J2 FAMILY MEMBER"/>
    <property type="match status" value="1"/>
</dbReference>
<comment type="subcellular location">
    <subcellularLocation>
        <location evidence="5">Nucleus</location>
    </subcellularLocation>
</comment>
<dbReference type="Gene3D" id="1.10.10.10">
    <property type="entry name" value="Winged helix-like DNA-binding domain superfamily/Winged helix DNA-binding domain"/>
    <property type="match status" value="1"/>
</dbReference>
<dbReference type="Pfam" id="PF00250">
    <property type="entry name" value="Forkhead"/>
    <property type="match status" value="1"/>
</dbReference>
<protein>
    <submittedName>
        <fullName evidence="8">Forkhead box N2/3-3</fullName>
    </submittedName>
</protein>
<evidence type="ECO:0000256" key="5">
    <source>
        <dbReference type="PROSITE-ProRule" id="PRU00089"/>
    </source>
</evidence>
<dbReference type="AlphaFoldDB" id="A0A822ZYC7"/>
<keyword evidence="4 5" id="KW-0539">Nucleus</keyword>
<feature type="region of interest" description="Disordered" evidence="6">
    <location>
        <begin position="687"/>
        <end position="710"/>
    </location>
</feature>
<dbReference type="PROSITE" id="PS50039">
    <property type="entry name" value="FORK_HEAD_3"/>
    <property type="match status" value="1"/>
</dbReference>
<dbReference type="EMBL" id="BK013029">
    <property type="protein sequence ID" value="DAD52857.1"/>
    <property type="molecule type" value="mRNA"/>
</dbReference>
<reference evidence="8" key="1">
    <citation type="journal article" name="Sci. Rep.">
        <title>Analysis of Fox genes in Schmidtea mediterranea reveals new families and a conserved role of Smed-foxO in controlling cell death.</title>
        <authorList>
            <person name="Pascual-Carreras E."/>
            <person name="Herrera-Ubeda C."/>
            <person name="Rossello M."/>
            <person name="Coronel-Cordoba P."/>
            <person name="Garcia-Fernandez J."/>
            <person name="Salo E."/>
            <person name="Adell T."/>
        </authorList>
    </citation>
    <scope>NUCLEOTIDE SEQUENCE</scope>
</reference>
<dbReference type="InterPro" id="IPR036390">
    <property type="entry name" value="WH_DNA-bd_sf"/>
</dbReference>
<dbReference type="InterPro" id="IPR030456">
    <property type="entry name" value="TF_fork_head_CS_2"/>
</dbReference>
<evidence type="ECO:0000313" key="8">
    <source>
        <dbReference type="EMBL" id="DAD52857.1"/>
    </source>
</evidence>
<dbReference type="GO" id="GO:0000978">
    <property type="term" value="F:RNA polymerase II cis-regulatory region sequence-specific DNA binding"/>
    <property type="evidence" value="ECO:0007669"/>
    <property type="project" value="TreeGrafter"/>
</dbReference>
<dbReference type="InterPro" id="IPR001766">
    <property type="entry name" value="Fork_head_dom"/>
</dbReference>
<dbReference type="PANTHER" id="PTHR46078:SF2">
    <property type="entry name" value="FORK-HEAD DOMAIN-CONTAINING PROTEIN"/>
    <property type="match status" value="1"/>
</dbReference>
<keyword evidence="3" id="KW-0804">Transcription</keyword>
<evidence type="ECO:0000256" key="6">
    <source>
        <dbReference type="SAM" id="MobiDB-lite"/>
    </source>
</evidence>
<dbReference type="OrthoDB" id="5954824at2759"/>
<dbReference type="SUPFAM" id="SSF46785">
    <property type="entry name" value="Winged helix' DNA-binding domain"/>
    <property type="match status" value="1"/>
</dbReference>
<feature type="compositionally biased region" description="Acidic residues" evidence="6">
    <location>
        <begin position="531"/>
        <end position="552"/>
    </location>
</feature>
<proteinExistence type="evidence at transcript level"/>
<dbReference type="CDD" id="cd00059">
    <property type="entry name" value="FH_FOX"/>
    <property type="match status" value="1"/>
</dbReference>